<dbReference type="Proteomes" id="UP000571950">
    <property type="component" value="Unassembled WGS sequence"/>
</dbReference>
<dbReference type="InterPro" id="IPR044043">
    <property type="entry name" value="VanA_C_cat"/>
</dbReference>
<dbReference type="GO" id="GO:0018489">
    <property type="term" value="F:vanillate monooxygenase activity"/>
    <property type="evidence" value="ECO:0007669"/>
    <property type="project" value="UniProtKB-EC"/>
</dbReference>
<dbReference type="GO" id="GO:0032259">
    <property type="term" value="P:methylation"/>
    <property type="evidence" value="ECO:0007669"/>
    <property type="project" value="UniProtKB-KW"/>
</dbReference>
<evidence type="ECO:0000313" key="7">
    <source>
        <dbReference type="EMBL" id="MBB3927417.1"/>
    </source>
</evidence>
<dbReference type="SUPFAM" id="SSF55961">
    <property type="entry name" value="Bet v1-like"/>
    <property type="match status" value="1"/>
</dbReference>
<sequence>MYPFTQGSFAVRNGWYVAAFARDVTRDLLARTILGQPVVLYRKQDGTAVAVGGRCPHRHYPLGESCLKGDSIECGYHGIAFGPDGQCTKVPSQAHVPRSYRIPTYPLVEHGIWMFIWMGEPDRADPALLPDLAEIGADGGGMILRPFYSEHVKGRYQLLNDNLLDLTHLAYLHASSIGTEDNASVPEELTREPGVLRSRRHIRDAAPPPVVRTFHGEDIERIDRVVGMDFYLPGFHAGIGDMAVSRSNPVRGGEQLNRSRVYHAVTPETPTSCHYFFAMAAEDEAGLDRMDAYLRPVIAEDKFATEEIEKMLAIVGENPEELLLRSDRNAVEGRRMLQQMMDAERAPA</sequence>
<dbReference type="InterPro" id="IPR050584">
    <property type="entry name" value="Cholesterol_7-desaturase"/>
</dbReference>
<keyword evidence="2" id="KW-0479">Metal-binding</keyword>
<gene>
    <name evidence="7" type="ORF">GGR43_003146</name>
</gene>
<dbReference type="Gene3D" id="2.102.10.10">
    <property type="entry name" value="Rieske [2Fe-2S] iron-sulphur domain"/>
    <property type="match status" value="1"/>
</dbReference>
<dbReference type="RefSeq" id="WP_188072911.1">
    <property type="nucleotide sequence ID" value="NZ_BSPS01000106.1"/>
</dbReference>
<evidence type="ECO:0000259" key="6">
    <source>
        <dbReference type="PROSITE" id="PS51296"/>
    </source>
</evidence>
<organism evidence="7 8">
    <name type="scientific">Sphingobium jiangsuense</name>
    <dbReference type="NCBI Taxonomy" id="870476"/>
    <lineage>
        <taxon>Bacteria</taxon>
        <taxon>Pseudomonadati</taxon>
        <taxon>Pseudomonadota</taxon>
        <taxon>Alphaproteobacteria</taxon>
        <taxon>Sphingomonadales</taxon>
        <taxon>Sphingomonadaceae</taxon>
        <taxon>Sphingobium</taxon>
    </lineage>
</organism>
<keyword evidence="7" id="KW-0489">Methyltransferase</keyword>
<accession>A0A7W6FR70</accession>
<dbReference type="InterPro" id="IPR036922">
    <property type="entry name" value="Rieske_2Fe-2S_sf"/>
</dbReference>
<dbReference type="Gene3D" id="3.90.380.10">
    <property type="entry name" value="Naphthalene 1,2-dioxygenase Alpha Subunit, Chain A, domain 1"/>
    <property type="match status" value="1"/>
</dbReference>
<evidence type="ECO:0000256" key="5">
    <source>
        <dbReference type="ARBA" id="ARBA00023014"/>
    </source>
</evidence>
<dbReference type="SUPFAM" id="SSF50022">
    <property type="entry name" value="ISP domain"/>
    <property type="match status" value="1"/>
</dbReference>
<keyword evidence="8" id="KW-1185">Reference proteome</keyword>
<keyword evidence="7" id="KW-0503">Monooxygenase</keyword>
<dbReference type="InterPro" id="IPR017941">
    <property type="entry name" value="Rieske_2Fe-2S"/>
</dbReference>
<evidence type="ECO:0000313" key="8">
    <source>
        <dbReference type="Proteomes" id="UP000571950"/>
    </source>
</evidence>
<dbReference type="PANTHER" id="PTHR21266:SF60">
    <property type="entry name" value="3-KETOSTEROID-9-ALPHA-MONOOXYGENASE, OXYGENASE COMPONENT"/>
    <property type="match status" value="1"/>
</dbReference>
<feature type="domain" description="Rieske" evidence="6">
    <location>
        <begin position="15"/>
        <end position="116"/>
    </location>
</feature>
<dbReference type="PANTHER" id="PTHR21266">
    <property type="entry name" value="IRON-SULFUR DOMAIN CONTAINING PROTEIN"/>
    <property type="match status" value="1"/>
</dbReference>
<evidence type="ECO:0000256" key="1">
    <source>
        <dbReference type="ARBA" id="ARBA00022714"/>
    </source>
</evidence>
<dbReference type="Pfam" id="PF00355">
    <property type="entry name" value="Rieske"/>
    <property type="match status" value="1"/>
</dbReference>
<dbReference type="GO" id="GO:0008168">
    <property type="term" value="F:methyltransferase activity"/>
    <property type="evidence" value="ECO:0007669"/>
    <property type="project" value="UniProtKB-KW"/>
</dbReference>
<evidence type="ECO:0000256" key="3">
    <source>
        <dbReference type="ARBA" id="ARBA00023002"/>
    </source>
</evidence>
<dbReference type="GO" id="GO:0051537">
    <property type="term" value="F:2 iron, 2 sulfur cluster binding"/>
    <property type="evidence" value="ECO:0007669"/>
    <property type="project" value="UniProtKB-KW"/>
</dbReference>
<keyword evidence="1" id="KW-0001">2Fe-2S</keyword>
<dbReference type="EC" id="1.14.13.82" evidence="7"/>
<keyword evidence="5" id="KW-0411">Iron-sulfur</keyword>
<reference evidence="7 8" key="1">
    <citation type="submission" date="2020-08" db="EMBL/GenBank/DDBJ databases">
        <title>Genomic Encyclopedia of Type Strains, Phase IV (KMG-IV): sequencing the most valuable type-strain genomes for metagenomic binning, comparative biology and taxonomic classification.</title>
        <authorList>
            <person name="Goeker M."/>
        </authorList>
    </citation>
    <scope>NUCLEOTIDE SEQUENCE [LARGE SCALE GENOMIC DNA]</scope>
    <source>
        <strain evidence="7 8">DSM 26189</strain>
    </source>
</reference>
<evidence type="ECO:0000256" key="2">
    <source>
        <dbReference type="ARBA" id="ARBA00022723"/>
    </source>
</evidence>
<keyword evidence="3 7" id="KW-0560">Oxidoreductase</keyword>
<name>A0A7W6FR70_9SPHN</name>
<dbReference type="EMBL" id="JACIDT010000011">
    <property type="protein sequence ID" value="MBB3927417.1"/>
    <property type="molecule type" value="Genomic_DNA"/>
</dbReference>
<evidence type="ECO:0000256" key="4">
    <source>
        <dbReference type="ARBA" id="ARBA00023004"/>
    </source>
</evidence>
<dbReference type="Pfam" id="PF19112">
    <property type="entry name" value="VanA_C"/>
    <property type="match status" value="1"/>
</dbReference>
<comment type="caution">
    <text evidence="7">The sequence shown here is derived from an EMBL/GenBank/DDBJ whole genome shotgun (WGS) entry which is preliminary data.</text>
</comment>
<dbReference type="AlphaFoldDB" id="A0A7W6FR70"/>
<dbReference type="GO" id="GO:0046872">
    <property type="term" value="F:metal ion binding"/>
    <property type="evidence" value="ECO:0007669"/>
    <property type="project" value="UniProtKB-KW"/>
</dbReference>
<dbReference type="PROSITE" id="PS51296">
    <property type="entry name" value="RIESKE"/>
    <property type="match status" value="1"/>
</dbReference>
<protein>
    <submittedName>
        <fullName evidence="7">Vanillate O-demethylase monooxygenase subunit</fullName>
        <ecNumber evidence="7">1.14.13.82</ecNumber>
    </submittedName>
</protein>
<keyword evidence="4" id="KW-0408">Iron</keyword>
<keyword evidence="7" id="KW-0808">Transferase</keyword>
<proteinExistence type="predicted"/>